<dbReference type="Proteomes" id="UP001145114">
    <property type="component" value="Unassembled WGS sequence"/>
</dbReference>
<comment type="caution">
    <text evidence="1">The sequence shown here is derived from an EMBL/GenBank/DDBJ whole genome shotgun (WGS) entry which is preliminary data.</text>
</comment>
<keyword evidence="1" id="KW-0326">Glycosidase</keyword>
<reference evidence="1" key="1">
    <citation type="submission" date="2022-06" db="EMBL/GenBank/DDBJ databases">
        <title>Phylogenomic reconstructions and comparative analyses of Kickxellomycotina fungi.</title>
        <authorList>
            <person name="Reynolds N.K."/>
            <person name="Stajich J.E."/>
            <person name="Barry K."/>
            <person name="Grigoriev I.V."/>
            <person name="Crous P."/>
            <person name="Smith M.E."/>
        </authorList>
    </citation>
    <scope>NUCLEOTIDE SEQUENCE</scope>
    <source>
        <strain evidence="1">RSA 2271</strain>
    </source>
</reference>
<evidence type="ECO:0000313" key="2">
    <source>
        <dbReference type="Proteomes" id="UP001145114"/>
    </source>
</evidence>
<organism evidence="1 2">
    <name type="scientific">Spiromyces aspiralis</name>
    <dbReference type="NCBI Taxonomy" id="68401"/>
    <lineage>
        <taxon>Eukaryota</taxon>
        <taxon>Fungi</taxon>
        <taxon>Fungi incertae sedis</taxon>
        <taxon>Zoopagomycota</taxon>
        <taxon>Kickxellomycotina</taxon>
        <taxon>Kickxellomycetes</taxon>
        <taxon>Kickxellales</taxon>
        <taxon>Kickxellaceae</taxon>
        <taxon>Spiromyces</taxon>
    </lineage>
</organism>
<keyword evidence="2" id="KW-1185">Reference proteome</keyword>
<name>A0ACC1HQ51_9FUNG</name>
<keyword evidence="1" id="KW-0378">Hydrolase</keyword>
<dbReference type="EC" id="3.2.2.29" evidence="1"/>
<accession>A0ACC1HQ51</accession>
<gene>
    <name evidence="1" type="primary">thp1</name>
    <name evidence="1" type="ORF">EV182_003628</name>
</gene>
<protein>
    <submittedName>
        <fullName evidence="1">Uracil DNA N-glycosylase Thp1</fullName>
        <ecNumber evidence="1">3.2.2.29</ecNumber>
    </submittedName>
</protein>
<evidence type="ECO:0000313" key="1">
    <source>
        <dbReference type="EMBL" id="KAJ1678644.1"/>
    </source>
</evidence>
<proteinExistence type="predicted"/>
<dbReference type="EMBL" id="JAMZIH010000969">
    <property type="protein sequence ID" value="KAJ1678644.1"/>
    <property type="molecule type" value="Genomic_DNA"/>
</dbReference>
<sequence length="298" mass="32576">MPRAASIKATGRISSYFNPVACAKSNGTTALPATAASSPSPSASSSTATAVTIRKRRVKSATLKPETDTSAGLKASGLISPTKLPAKLPRVIRPSDVNMAELKPVKDVLLPGLDVLFVGINPGIQSSLYQHHFANPLNLFWRGLYHCRLVPEPLTAHEEDKLVEVYNMSITNLVDRPTRTTSDLSRKEMKEAVPRLTKRIDFCRPKIVCFVGMGIYEVYAGKPKFPLGLQPDVLEFPQSVHDESLPTKVWVFVMPSTSGRTAAYQNPQKLELFCQLKRVYDKVMAGESPADLVATLPS</sequence>